<dbReference type="STRING" id="1703770.AMJ39_01980"/>
<name>A0A0S7WV76_UNCT6</name>
<gene>
    <name evidence="2" type="ORF">AMJ39_01980</name>
</gene>
<dbReference type="Proteomes" id="UP000052008">
    <property type="component" value="Unassembled WGS sequence"/>
</dbReference>
<keyword evidence="1" id="KW-0812">Transmembrane</keyword>
<evidence type="ECO:0000313" key="2">
    <source>
        <dbReference type="EMBL" id="KPJ54080.1"/>
    </source>
</evidence>
<evidence type="ECO:0000313" key="3">
    <source>
        <dbReference type="Proteomes" id="UP000052008"/>
    </source>
</evidence>
<keyword evidence="1" id="KW-0472">Membrane</keyword>
<accession>A0A0S7WV76</accession>
<sequence length="272" mass="29726">MARLGQVDRRILYLAIAVAVVGILFRPLGLRIPVTDEVRRVYDAIEELPARTPILISFDFGAPSMPELYPMTVAVVRHCFRRDLRVLGLGLLPEGASIGAEVLDSVADEMGRVYGVDYVHLGYKPQIEAAILGMGEDIVRVFPRDFRSQPTAEYPVMDGIENYRDIPLMVGFASGTEMVLWIQYAGARYGQRIVSGAAAVMATVFYPYLDSGQIEGLIPGLRGASEYEQLIGMTGRASRGMDAQSVAHLLIIGCIILGNVGYLASRSRRGEG</sequence>
<keyword evidence="1" id="KW-1133">Transmembrane helix</keyword>
<evidence type="ECO:0000256" key="1">
    <source>
        <dbReference type="SAM" id="Phobius"/>
    </source>
</evidence>
<dbReference type="AlphaFoldDB" id="A0A0S7WV76"/>
<protein>
    <submittedName>
        <fullName evidence="2">Uncharacterized protein</fullName>
    </submittedName>
</protein>
<dbReference type="EMBL" id="LIZS01000007">
    <property type="protein sequence ID" value="KPJ54080.1"/>
    <property type="molecule type" value="Genomic_DNA"/>
</dbReference>
<feature type="transmembrane region" description="Helical" evidence="1">
    <location>
        <begin position="12"/>
        <end position="30"/>
    </location>
</feature>
<feature type="transmembrane region" description="Helical" evidence="1">
    <location>
        <begin position="246"/>
        <end position="264"/>
    </location>
</feature>
<reference evidence="2 3" key="1">
    <citation type="journal article" date="2015" name="Microbiome">
        <title>Genomic resolution of linkages in carbon, nitrogen, and sulfur cycling among widespread estuary sediment bacteria.</title>
        <authorList>
            <person name="Baker B.J."/>
            <person name="Lazar C.S."/>
            <person name="Teske A.P."/>
            <person name="Dick G.J."/>
        </authorList>
    </citation>
    <scope>NUCLEOTIDE SEQUENCE [LARGE SCALE GENOMIC DNA]</scope>
    <source>
        <strain evidence="2">DG_24</strain>
    </source>
</reference>
<organism evidence="2 3">
    <name type="scientific">candidate division TA06 bacterium DG_24</name>
    <dbReference type="NCBI Taxonomy" id="1703770"/>
    <lineage>
        <taxon>Bacteria</taxon>
        <taxon>Bacteria division TA06</taxon>
    </lineage>
</organism>
<comment type="caution">
    <text evidence="2">The sequence shown here is derived from an EMBL/GenBank/DDBJ whole genome shotgun (WGS) entry which is preliminary data.</text>
</comment>
<proteinExistence type="predicted"/>